<comment type="caution">
    <text evidence="1">The sequence shown here is derived from an EMBL/GenBank/DDBJ whole genome shotgun (WGS) entry which is preliminary data.</text>
</comment>
<keyword evidence="2" id="KW-1185">Reference proteome</keyword>
<evidence type="ECO:0000313" key="1">
    <source>
        <dbReference type="EMBL" id="GIY48372.1"/>
    </source>
</evidence>
<name>A0AAV4TU44_9ARAC</name>
<sequence length="132" mass="15172">MFRSQNVLVEISSVFLRDIIAAIIHQSTYYPSPLLSTNPPTIHRLYRPPIHLLPIASTVHQSTYYHRLYRPPIHLLSIASTVHQSTYYPSPLLSTNPPTIHRLYCPPCHDHTTPHYTTTILPTTMHHATFIL</sequence>
<evidence type="ECO:0000313" key="2">
    <source>
        <dbReference type="Proteomes" id="UP001054837"/>
    </source>
</evidence>
<protein>
    <submittedName>
        <fullName evidence="1">Uncharacterized protein</fullName>
    </submittedName>
</protein>
<accession>A0AAV4TU44</accession>
<dbReference type="Proteomes" id="UP001054837">
    <property type="component" value="Unassembled WGS sequence"/>
</dbReference>
<dbReference type="EMBL" id="BPLQ01010101">
    <property type="protein sequence ID" value="GIY48372.1"/>
    <property type="molecule type" value="Genomic_DNA"/>
</dbReference>
<proteinExistence type="predicted"/>
<organism evidence="1 2">
    <name type="scientific">Caerostris darwini</name>
    <dbReference type="NCBI Taxonomy" id="1538125"/>
    <lineage>
        <taxon>Eukaryota</taxon>
        <taxon>Metazoa</taxon>
        <taxon>Ecdysozoa</taxon>
        <taxon>Arthropoda</taxon>
        <taxon>Chelicerata</taxon>
        <taxon>Arachnida</taxon>
        <taxon>Araneae</taxon>
        <taxon>Araneomorphae</taxon>
        <taxon>Entelegynae</taxon>
        <taxon>Araneoidea</taxon>
        <taxon>Araneidae</taxon>
        <taxon>Caerostris</taxon>
    </lineage>
</organism>
<gene>
    <name evidence="1" type="ORF">CDAR_105921</name>
</gene>
<dbReference type="AlphaFoldDB" id="A0AAV4TU44"/>
<reference evidence="1 2" key="1">
    <citation type="submission" date="2021-06" db="EMBL/GenBank/DDBJ databases">
        <title>Caerostris darwini draft genome.</title>
        <authorList>
            <person name="Kono N."/>
            <person name="Arakawa K."/>
        </authorList>
    </citation>
    <scope>NUCLEOTIDE SEQUENCE [LARGE SCALE GENOMIC DNA]</scope>
</reference>